<evidence type="ECO:0000313" key="7">
    <source>
        <dbReference type="EMBL" id="KXS33413.1"/>
    </source>
</evidence>
<evidence type="ECO:0000256" key="6">
    <source>
        <dbReference type="PIRSR" id="PIRSR003085-1"/>
    </source>
</evidence>
<dbReference type="Pfam" id="PF02353">
    <property type="entry name" value="CMAS"/>
    <property type="match status" value="1"/>
</dbReference>
<keyword evidence="2 7" id="KW-0489">Methyltransferase</keyword>
<name>A0A139BWX0_9PROT</name>
<evidence type="ECO:0000256" key="5">
    <source>
        <dbReference type="ARBA" id="ARBA00023098"/>
    </source>
</evidence>
<dbReference type="PIRSF" id="PIRSF003085">
    <property type="entry name" value="CMAS"/>
    <property type="match status" value="1"/>
</dbReference>
<dbReference type="PATRIC" id="fig|1796491.3.peg.479"/>
<evidence type="ECO:0000256" key="4">
    <source>
        <dbReference type="ARBA" id="ARBA00022691"/>
    </source>
</evidence>
<sequence length="429" mass="48682">MLSAASGRRPRLWLRTGGAMFIEYRLEKLIKRITAGLSIPLRLVLWNGREFNLATEPTVTVHIPTLSALRYFIPPDLNKLGVAFVDGRIRVEGSIHEIFRVAESLVSSVAANKPARFHFFTRHSHRRDREAIEYHYDVSNDFYSMFLDKNMVYSCAYYRREDDSLETAQEQKLDHILNKLMLKPGERFLDIGCGWGALILRAAKKYGAVATGITLSKNQYEHVRSLIREQGLQGRCTVELRDYRDLPDDGVFDKIASIGMFEHVGLKNLPVYFGKICSLLADNGLVLNHGITTSDVDSGEVGLGAGEFIDKYVFPDGELPHLSLALKEMAAAGLEVTDVESLRRHYARTCREWADRLESNRDRAIASAGERRFRIWEIYLAGCAHAFSHEWINIYQVLACKAKNSAAFPLPLTREYMYRDLSKADNAGR</sequence>
<keyword evidence="4" id="KW-0949">S-adenosyl-L-methionine</keyword>
<evidence type="ECO:0000256" key="3">
    <source>
        <dbReference type="ARBA" id="ARBA00022679"/>
    </source>
</evidence>
<dbReference type="SUPFAM" id="SSF53335">
    <property type="entry name" value="S-adenosyl-L-methionine-dependent methyltransferases"/>
    <property type="match status" value="1"/>
</dbReference>
<dbReference type="PANTHER" id="PTHR43667">
    <property type="entry name" value="CYCLOPROPANE-FATTY-ACYL-PHOSPHOLIPID SYNTHASE"/>
    <property type="match status" value="1"/>
</dbReference>
<dbReference type="InterPro" id="IPR050723">
    <property type="entry name" value="CFA/CMAS"/>
</dbReference>
<reference evidence="7 8" key="2">
    <citation type="submission" date="2016-03" db="EMBL/GenBank/DDBJ databases">
        <title>New uncultured bacterium of the family Gallionellaceae from acid mine drainage: description and reconstruction of genome based on metagenomic analysis of microbial community.</title>
        <authorList>
            <person name="Kadnikov V."/>
            <person name="Ivasenko D."/>
            <person name="Beletsky A."/>
            <person name="Mardanov A."/>
            <person name="Danilova E."/>
            <person name="Pimenov N."/>
            <person name="Karnachuk O."/>
            <person name="Ravin N."/>
        </authorList>
    </citation>
    <scope>NUCLEOTIDE SEQUENCE [LARGE SCALE GENOMIC DNA]</scope>
    <source>
        <strain evidence="7">ShG14-8</strain>
    </source>
</reference>
<dbReference type="Proteomes" id="UP000070578">
    <property type="component" value="Unassembled WGS sequence"/>
</dbReference>
<keyword evidence="3 7" id="KW-0808">Transferase</keyword>
<dbReference type="PANTHER" id="PTHR43667:SF1">
    <property type="entry name" value="CYCLOPROPANE-FATTY-ACYL-PHOSPHOLIPID SYNTHASE"/>
    <property type="match status" value="1"/>
</dbReference>
<dbReference type="EMBL" id="LSLI01000006">
    <property type="protein sequence ID" value="KXS33413.1"/>
    <property type="molecule type" value="Genomic_DNA"/>
</dbReference>
<comment type="similarity">
    <text evidence="1">Belongs to the CFA/CMAS family.</text>
</comment>
<dbReference type="GO" id="GO:0008610">
    <property type="term" value="P:lipid biosynthetic process"/>
    <property type="evidence" value="ECO:0007669"/>
    <property type="project" value="InterPro"/>
</dbReference>
<reference evidence="7 8" key="1">
    <citation type="submission" date="2016-02" db="EMBL/GenBank/DDBJ databases">
        <authorList>
            <person name="Wen L."/>
            <person name="He K."/>
            <person name="Yang H."/>
        </authorList>
    </citation>
    <scope>NUCLEOTIDE SEQUENCE [LARGE SCALE GENOMIC DNA]</scope>
    <source>
        <strain evidence="7">ShG14-8</strain>
    </source>
</reference>
<evidence type="ECO:0000313" key="8">
    <source>
        <dbReference type="Proteomes" id="UP000070578"/>
    </source>
</evidence>
<keyword evidence="5" id="KW-0443">Lipid metabolism</keyword>
<organism evidence="7 8">
    <name type="scientific">Candidatus Gallionella acididurans</name>
    <dbReference type="NCBI Taxonomy" id="1796491"/>
    <lineage>
        <taxon>Bacteria</taxon>
        <taxon>Pseudomonadati</taxon>
        <taxon>Pseudomonadota</taxon>
        <taxon>Betaproteobacteria</taxon>
        <taxon>Nitrosomonadales</taxon>
        <taxon>Gallionellaceae</taxon>
        <taxon>Gallionella</taxon>
    </lineage>
</organism>
<accession>A0A139BWX0</accession>
<dbReference type="InterPro" id="IPR003333">
    <property type="entry name" value="CMAS"/>
</dbReference>
<dbReference type="AlphaFoldDB" id="A0A139BWX0"/>
<proteinExistence type="inferred from homology"/>
<feature type="active site" evidence="6">
    <location>
        <position position="383"/>
    </location>
</feature>
<dbReference type="CDD" id="cd02440">
    <property type="entry name" value="AdoMet_MTases"/>
    <property type="match status" value="1"/>
</dbReference>
<evidence type="ECO:0000256" key="1">
    <source>
        <dbReference type="ARBA" id="ARBA00010815"/>
    </source>
</evidence>
<dbReference type="GO" id="GO:0032259">
    <property type="term" value="P:methylation"/>
    <property type="evidence" value="ECO:0007669"/>
    <property type="project" value="UniProtKB-KW"/>
</dbReference>
<comment type="caution">
    <text evidence="7">The sequence shown here is derived from an EMBL/GenBank/DDBJ whole genome shotgun (WGS) entry which is preliminary data.</text>
</comment>
<protein>
    <submittedName>
        <fullName evidence="7">Cyclopropane fatty acid synthase-like methyltransferase</fullName>
    </submittedName>
</protein>
<dbReference type="Gene3D" id="3.40.50.150">
    <property type="entry name" value="Vaccinia Virus protein VP39"/>
    <property type="match status" value="1"/>
</dbReference>
<gene>
    <name evidence="7" type="ORF">AWT59_0439</name>
</gene>
<dbReference type="GO" id="GO:0008168">
    <property type="term" value="F:methyltransferase activity"/>
    <property type="evidence" value="ECO:0007669"/>
    <property type="project" value="UniProtKB-KW"/>
</dbReference>
<evidence type="ECO:0000256" key="2">
    <source>
        <dbReference type="ARBA" id="ARBA00022603"/>
    </source>
</evidence>
<dbReference type="InterPro" id="IPR029063">
    <property type="entry name" value="SAM-dependent_MTases_sf"/>
</dbReference>